<dbReference type="GO" id="GO:0004497">
    <property type="term" value="F:monooxygenase activity"/>
    <property type="evidence" value="ECO:0007669"/>
    <property type="project" value="TreeGrafter"/>
</dbReference>
<name>A0A2T4UN44_9ACTN</name>
<dbReference type="NCBIfam" id="TIGR04046">
    <property type="entry name" value="MSMEG_0569_nitr"/>
    <property type="match status" value="1"/>
</dbReference>
<dbReference type="SUPFAM" id="SSF51905">
    <property type="entry name" value="FAD/NAD(P)-binding domain"/>
    <property type="match status" value="1"/>
</dbReference>
<dbReference type="PANTHER" id="PTHR43539:SF78">
    <property type="entry name" value="FLAVIN-CONTAINING MONOOXYGENASE"/>
    <property type="match status" value="1"/>
</dbReference>
<dbReference type="InterPro" id="IPR036188">
    <property type="entry name" value="FAD/NAD-bd_sf"/>
</dbReference>
<reference evidence="2 3" key="1">
    <citation type="submission" date="2018-03" db="EMBL/GenBank/DDBJ databases">
        <title>Aquarubrobacter algicola gen. nov., sp. nov., a novel actinobacterium isolated from shallow eutrophic lake during the end of cyanobacterial harmful algal blooms.</title>
        <authorList>
            <person name="Chun S.J."/>
        </authorList>
    </citation>
    <scope>NUCLEOTIDE SEQUENCE [LARGE SCALE GENOMIC DNA]</scope>
    <source>
        <strain evidence="2 3">Seoho-28</strain>
    </source>
</reference>
<evidence type="ECO:0000313" key="3">
    <source>
        <dbReference type="Proteomes" id="UP000240739"/>
    </source>
</evidence>
<comment type="caution">
    <text evidence="2">The sequence shown here is derived from an EMBL/GenBank/DDBJ whole genome shotgun (WGS) entry which is preliminary data.</text>
</comment>
<organism evidence="2 3">
    <name type="scientific">Paraconexibacter algicola</name>
    <dbReference type="NCBI Taxonomy" id="2133960"/>
    <lineage>
        <taxon>Bacteria</taxon>
        <taxon>Bacillati</taxon>
        <taxon>Actinomycetota</taxon>
        <taxon>Thermoleophilia</taxon>
        <taxon>Solirubrobacterales</taxon>
        <taxon>Paraconexibacteraceae</taxon>
        <taxon>Paraconexibacter</taxon>
    </lineage>
</organism>
<evidence type="ECO:0000313" key="2">
    <source>
        <dbReference type="EMBL" id="PTL60655.1"/>
    </source>
</evidence>
<dbReference type="Gene3D" id="3.50.50.60">
    <property type="entry name" value="FAD/NAD(P)-binding domain"/>
    <property type="match status" value="2"/>
</dbReference>
<dbReference type="GO" id="GO:0050660">
    <property type="term" value="F:flavin adenine dinucleotide binding"/>
    <property type="evidence" value="ECO:0007669"/>
    <property type="project" value="TreeGrafter"/>
</dbReference>
<keyword evidence="1" id="KW-0560">Oxidoreductase</keyword>
<dbReference type="Pfam" id="PF13738">
    <property type="entry name" value="Pyr_redox_3"/>
    <property type="match status" value="1"/>
</dbReference>
<accession>A0A2T4UN44</accession>
<dbReference type="InterPro" id="IPR050982">
    <property type="entry name" value="Auxin_biosynth/cation_transpt"/>
</dbReference>
<sequence>MSWYLQRAGVDHVVLERSEAFHAWKHERWDAFTLVTPNFQCRLPEHPYDGEEPEGFMRREQILAWLDRFMEKLDPPLHEGVTVTRLRAGEDGGFVLQTDEGVLHAEQVVLCVGGYHRPWAPPAVERALPQGIHAVHSNAYRSPSALPDGAVLVVGTGQSGAQIAEDLHLEGRAVHLCLGDAPRVARRYRGKDVVTWLEEMGHYDLTITDHPEGNAARREANHYVTGRDGGRDLDLRAFAAQGMHLHGLLRRIDEDGVAHFDDDLAERLDAADATYDRINEAIDRYIEAQGLDVAEPPSRYTPVWTPPPGPPAPLDLRAAGVTSVVWCTGFRPDWSWVELPFLDDTGYPDHVRGVVEGVPGLHVLGLPWLHTWGSGRFAAIARDAEHLSAHVVTRASLAVAARAA</sequence>
<evidence type="ECO:0000256" key="1">
    <source>
        <dbReference type="ARBA" id="ARBA00023002"/>
    </source>
</evidence>
<proteinExistence type="predicted"/>
<dbReference type="InterPro" id="IPR024000">
    <property type="entry name" value="CHP04046_FMN-dependent"/>
</dbReference>
<protein>
    <submittedName>
        <fullName evidence="2">MSMEG_0569 family flavin-dependent oxidoreductase</fullName>
    </submittedName>
</protein>
<dbReference type="EMBL" id="PYYB01000001">
    <property type="protein sequence ID" value="PTL60655.1"/>
    <property type="molecule type" value="Genomic_DNA"/>
</dbReference>
<dbReference type="AlphaFoldDB" id="A0A2T4UN44"/>
<dbReference type="Proteomes" id="UP000240739">
    <property type="component" value="Unassembled WGS sequence"/>
</dbReference>
<dbReference type="PANTHER" id="PTHR43539">
    <property type="entry name" value="FLAVIN-BINDING MONOOXYGENASE-LIKE PROTEIN (AFU_ORTHOLOGUE AFUA_4G09220)"/>
    <property type="match status" value="1"/>
</dbReference>
<keyword evidence="3" id="KW-1185">Reference proteome</keyword>
<gene>
    <name evidence="2" type="ORF">C7Y72_00345</name>
</gene>
<dbReference type="OrthoDB" id="9808049at2"/>